<protein>
    <submittedName>
        <fullName evidence="2">SusD/RagB family nutrient-binding outer membrane lipoprotein</fullName>
    </submittedName>
</protein>
<dbReference type="PROSITE" id="PS51257">
    <property type="entry name" value="PROKAR_LIPOPROTEIN"/>
    <property type="match status" value="1"/>
</dbReference>
<proteinExistence type="predicted"/>
<name>A0A2T2YC76_9BACT</name>
<dbReference type="Gene3D" id="1.25.40.390">
    <property type="match status" value="1"/>
</dbReference>
<dbReference type="Proteomes" id="UP000240357">
    <property type="component" value="Unassembled WGS sequence"/>
</dbReference>
<dbReference type="InterPro" id="IPR011990">
    <property type="entry name" value="TPR-like_helical_dom_sf"/>
</dbReference>
<dbReference type="RefSeq" id="WP_106927450.1">
    <property type="nucleotide sequence ID" value="NZ_PYFT01000001.1"/>
</dbReference>
<reference evidence="2 3" key="1">
    <citation type="submission" date="2018-03" db="EMBL/GenBank/DDBJ databases">
        <title>Adhaeribacter sp. HMF7605 Genome sequencing and assembly.</title>
        <authorList>
            <person name="Kang H."/>
            <person name="Kang J."/>
            <person name="Cha I."/>
            <person name="Kim H."/>
            <person name="Joh K."/>
        </authorList>
    </citation>
    <scope>NUCLEOTIDE SEQUENCE [LARGE SCALE GENOMIC DNA]</scope>
    <source>
        <strain evidence="2 3">HMF7605</strain>
    </source>
</reference>
<sequence>MKTNYITKLVLLIVLLFSVGACESDFEEINTDPNNPTTVPTAFLLSSAQRSIIQEAFGMNRTTNWDAIGMRYMQMWTSTLYTDDDRYAIREADFTEFYKGGLTDLTEIIRLNTDEKTKAIVVASGPNQNQVAVARILKAWTFQIITDIWGDIPYSEALRGLANTTPAYDPQSAIYTDLIKELDEATAQIDVTAGDIQGDLFYNGNMTKWKLFAQSLKLRMGMRLSEVDPDKAAKTVQEALSAGVFASNDQMATFQYMAAAPYYSPLYNAYYIGTPTIAVANTLINKMLALQDPRISAYAQEKENGGGFVGMPYGVSAAIAGSVNNKNVSFQSSRVLAADVKLVLQSYAEILFLQAEAAARGWANGNPDELYKAAITASMQYWDVPQAQIDTYLAQPSIAFDLANYRKSIGEQKWLALYLQGIEAWSEWRRLDYPALLPAPDAAQGREIPRRRGYPLQEISLNKASYEAAVARQGPDVMDTRVWWDK</sequence>
<organism evidence="2 3">
    <name type="scientific">Adhaeribacter arboris</name>
    <dbReference type="NCBI Taxonomy" id="2072846"/>
    <lineage>
        <taxon>Bacteria</taxon>
        <taxon>Pseudomonadati</taxon>
        <taxon>Bacteroidota</taxon>
        <taxon>Cytophagia</taxon>
        <taxon>Cytophagales</taxon>
        <taxon>Hymenobacteraceae</taxon>
        <taxon>Adhaeribacter</taxon>
    </lineage>
</organism>
<accession>A0A2T2YC76</accession>
<feature type="signal peptide" evidence="1">
    <location>
        <begin position="1"/>
        <end position="23"/>
    </location>
</feature>
<dbReference type="EMBL" id="PYFT01000001">
    <property type="protein sequence ID" value="PSR53130.1"/>
    <property type="molecule type" value="Genomic_DNA"/>
</dbReference>
<gene>
    <name evidence="2" type="ORF">AHMF7605_06100</name>
</gene>
<comment type="caution">
    <text evidence="2">The sequence shown here is derived from an EMBL/GenBank/DDBJ whole genome shotgun (WGS) entry which is preliminary data.</text>
</comment>
<keyword evidence="2" id="KW-0449">Lipoprotein</keyword>
<dbReference type="OrthoDB" id="622163at2"/>
<evidence type="ECO:0000256" key="1">
    <source>
        <dbReference type="SAM" id="SignalP"/>
    </source>
</evidence>
<dbReference type="AlphaFoldDB" id="A0A2T2YC76"/>
<evidence type="ECO:0000313" key="2">
    <source>
        <dbReference type="EMBL" id="PSR53130.1"/>
    </source>
</evidence>
<evidence type="ECO:0000313" key="3">
    <source>
        <dbReference type="Proteomes" id="UP000240357"/>
    </source>
</evidence>
<feature type="chain" id="PRO_5015622964" evidence="1">
    <location>
        <begin position="24"/>
        <end position="486"/>
    </location>
</feature>
<keyword evidence="1" id="KW-0732">Signal</keyword>
<dbReference type="SUPFAM" id="SSF48452">
    <property type="entry name" value="TPR-like"/>
    <property type="match status" value="1"/>
</dbReference>
<dbReference type="Pfam" id="PF12771">
    <property type="entry name" value="SusD-like_2"/>
    <property type="match status" value="1"/>
</dbReference>
<dbReference type="InterPro" id="IPR041662">
    <property type="entry name" value="SusD-like_2"/>
</dbReference>
<keyword evidence="3" id="KW-1185">Reference proteome</keyword>